<comment type="subcellular location">
    <subcellularLocation>
        <location evidence="1 10">Cytoplasm</location>
    </subcellularLocation>
</comment>
<reference evidence="13 14" key="1">
    <citation type="submission" date="2019-04" db="EMBL/GenBank/DDBJ databases">
        <authorList>
            <person name="Yang Y."/>
            <person name="Wei D."/>
        </authorList>
    </citation>
    <scope>NUCLEOTIDE SEQUENCE [LARGE SCALE GENOMIC DNA]</scope>
    <source>
        <strain evidence="13 14">L-1-4w-11</strain>
    </source>
</reference>
<dbReference type="GO" id="GO:0000049">
    <property type="term" value="F:tRNA binding"/>
    <property type="evidence" value="ECO:0007669"/>
    <property type="project" value="InterPro"/>
</dbReference>
<evidence type="ECO:0000256" key="5">
    <source>
        <dbReference type="ARBA" id="ARBA00022598"/>
    </source>
</evidence>
<organism evidence="13 14">
    <name type="scientific">Sphingomonas baiyangensis</name>
    <dbReference type="NCBI Taxonomy" id="2572576"/>
    <lineage>
        <taxon>Bacteria</taxon>
        <taxon>Pseudomonadati</taxon>
        <taxon>Pseudomonadota</taxon>
        <taxon>Alphaproteobacteria</taxon>
        <taxon>Sphingomonadales</taxon>
        <taxon>Sphingomonadaceae</taxon>
        <taxon>Sphingomonas</taxon>
    </lineage>
</organism>
<dbReference type="InterPro" id="IPR049940">
    <property type="entry name" value="GluQ/Sye"/>
</dbReference>
<comment type="function">
    <text evidence="10">Catalyzes the attachment of glutamate to tRNA(Glu) in a two-step reaction: glutamate is first activated by ATP to form Glu-AMP and then transferred to the acceptor end of tRNA(Glu).</text>
</comment>
<feature type="domain" description="Glutamyl/glutaminyl-tRNA synthetase class Ib catalytic" evidence="11">
    <location>
        <begin position="35"/>
        <end position="343"/>
    </location>
</feature>
<dbReference type="InterPro" id="IPR045462">
    <property type="entry name" value="aa-tRNA-synth_I_cd-bd"/>
</dbReference>
<dbReference type="InterPro" id="IPR014729">
    <property type="entry name" value="Rossmann-like_a/b/a_fold"/>
</dbReference>
<keyword evidence="6 10" id="KW-0547">Nucleotide-binding</keyword>
<comment type="similarity">
    <text evidence="2 10">Belongs to the class-I aminoacyl-tRNA synthetase family. Glutamate--tRNA ligase type 1 subfamily.</text>
</comment>
<dbReference type="InterPro" id="IPR020058">
    <property type="entry name" value="Glu/Gln-tRNA-synth_Ib_cat-dom"/>
</dbReference>
<feature type="short sequence motif" description="'KMSKS' region" evidence="10">
    <location>
        <begin position="275"/>
        <end position="279"/>
    </location>
</feature>
<feature type="binding site" evidence="10">
    <location>
        <position position="278"/>
    </location>
    <ligand>
        <name>ATP</name>
        <dbReference type="ChEBI" id="CHEBI:30616"/>
    </ligand>
</feature>
<keyword evidence="9 10" id="KW-0030">Aminoacyl-tRNA synthetase</keyword>
<dbReference type="PROSITE" id="PS00178">
    <property type="entry name" value="AA_TRNA_LIGASE_I"/>
    <property type="match status" value="1"/>
</dbReference>
<dbReference type="InterPro" id="IPR000924">
    <property type="entry name" value="Glu/Gln-tRNA-synth"/>
</dbReference>
<dbReference type="Pfam" id="PF00749">
    <property type="entry name" value="tRNA-synt_1c"/>
    <property type="match status" value="1"/>
</dbReference>
<dbReference type="PANTHER" id="PTHR43311">
    <property type="entry name" value="GLUTAMATE--TRNA LIGASE"/>
    <property type="match status" value="1"/>
</dbReference>
<dbReference type="InterPro" id="IPR033910">
    <property type="entry name" value="GluRS_core"/>
</dbReference>
<evidence type="ECO:0000256" key="9">
    <source>
        <dbReference type="ARBA" id="ARBA00023146"/>
    </source>
</evidence>
<comment type="caution">
    <text evidence="13">The sequence shown here is derived from an EMBL/GenBank/DDBJ whole genome shotgun (WGS) entry which is preliminary data.</text>
</comment>
<evidence type="ECO:0000256" key="7">
    <source>
        <dbReference type="ARBA" id="ARBA00022840"/>
    </source>
</evidence>
<name>A0A4U1L0N2_9SPHN</name>
<evidence type="ECO:0000256" key="10">
    <source>
        <dbReference type="HAMAP-Rule" id="MF_00022"/>
    </source>
</evidence>
<evidence type="ECO:0000256" key="8">
    <source>
        <dbReference type="ARBA" id="ARBA00022917"/>
    </source>
</evidence>
<dbReference type="GO" id="GO:0005524">
    <property type="term" value="F:ATP binding"/>
    <property type="evidence" value="ECO:0007669"/>
    <property type="project" value="UniProtKB-UniRule"/>
</dbReference>
<dbReference type="Gene3D" id="3.40.50.620">
    <property type="entry name" value="HUPs"/>
    <property type="match status" value="1"/>
</dbReference>
<feature type="domain" description="Aminoacyl-tRNA synthetase class I anticodon-binding" evidence="12">
    <location>
        <begin position="358"/>
        <end position="497"/>
    </location>
</feature>
<keyword evidence="14" id="KW-1185">Reference proteome</keyword>
<feature type="short sequence motif" description="'HIGH' region" evidence="10">
    <location>
        <begin position="41"/>
        <end position="51"/>
    </location>
</feature>
<dbReference type="SUPFAM" id="SSF52374">
    <property type="entry name" value="Nucleotidylyl transferase"/>
    <property type="match status" value="1"/>
</dbReference>
<dbReference type="OrthoDB" id="9807503at2"/>
<keyword evidence="4 10" id="KW-0963">Cytoplasm</keyword>
<evidence type="ECO:0000256" key="6">
    <source>
        <dbReference type="ARBA" id="ARBA00022741"/>
    </source>
</evidence>
<protein>
    <recommendedName>
        <fullName evidence="10">Glutamate--tRNA ligase</fullName>
        <ecNumber evidence="10">6.1.1.17</ecNumber>
    </recommendedName>
    <alternativeName>
        <fullName evidence="10">Glutamyl-tRNA synthetase</fullName>
        <shortName evidence="10">GluRS</shortName>
    </alternativeName>
</protein>
<evidence type="ECO:0000259" key="11">
    <source>
        <dbReference type="Pfam" id="PF00749"/>
    </source>
</evidence>
<sequence>MLGAAAASEAIGFPAWEQARLGATTNHGAPGASPVVTRFAPSPTGYLHIGGARTALFNWLFARHHGGRFLLRIEDTDRARSTEPAIAAILDGMRWLGFDWDGDEVYQFARADRHAAVAHQLLAAGHAYRCYASPEELTALRESQRAAGKPIRYDGRWRDRDPADAPEGTPFVVRLKAPTEGAVTIPDQVQGDVTVANAELDDFVLLRSDGTPTYMLAVVVDDHDMGVTHVIRGDDHLNNAFRQLALIRAMDAVEGGWPDPVYAHIPLIHGSDGAKLSKRHGALGVDAYRDEMGLLPEAVVNYLLRLGWGHGDDEIIDREQAVAWFDLAGVGRSPSRFDAKKLENINGHYLRAADDARLADLVAARLDRPLTDEQRALLVRAMPELKPRAANLNELAAATDFLFAARPLAVDPAAAPLLEGNARALLGAVHAKLDALPRWDTESLEAEVREVAEAEGAKLGAVAQPLRVALTGRKTSPGIFDVLALLGRDESLGRIADQLAVPAEH</sequence>
<dbReference type="NCBIfam" id="TIGR00464">
    <property type="entry name" value="gltX_bact"/>
    <property type="match status" value="1"/>
</dbReference>
<keyword evidence="7 10" id="KW-0067">ATP-binding</keyword>
<keyword evidence="8 10" id="KW-0648">Protein biosynthesis</keyword>
<dbReference type="CDD" id="cd00808">
    <property type="entry name" value="GluRS_core"/>
    <property type="match status" value="1"/>
</dbReference>
<comment type="caution">
    <text evidence="10">Lacks conserved residue(s) required for the propagation of feature annotation.</text>
</comment>
<evidence type="ECO:0000313" key="13">
    <source>
        <dbReference type="EMBL" id="TKD50124.1"/>
    </source>
</evidence>
<dbReference type="InterPro" id="IPR001412">
    <property type="entry name" value="aa-tRNA-synth_I_CS"/>
</dbReference>
<evidence type="ECO:0000256" key="3">
    <source>
        <dbReference type="ARBA" id="ARBA00011245"/>
    </source>
</evidence>
<dbReference type="Gene3D" id="1.10.10.350">
    <property type="match status" value="1"/>
</dbReference>
<evidence type="ECO:0000313" key="14">
    <source>
        <dbReference type="Proteomes" id="UP000309138"/>
    </source>
</evidence>
<dbReference type="GO" id="GO:0006424">
    <property type="term" value="P:glutamyl-tRNA aminoacylation"/>
    <property type="evidence" value="ECO:0007669"/>
    <property type="project" value="UniProtKB-UniRule"/>
</dbReference>
<evidence type="ECO:0000256" key="2">
    <source>
        <dbReference type="ARBA" id="ARBA00007894"/>
    </source>
</evidence>
<evidence type="ECO:0000259" key="12">
    <source>
        <dbReference type="Pfam" id="PF19269"/>
    </source>
</evidence>
<dbReference type="GO" id="GO:0008270">
    <property type="term" value="F:zinc ion binding"/>
    <property type="evidence" value="ECO:0007669"/>
    <property type="project" value="InterPro"/>
</dbReference>
<dbReference type="PRINTS" id="PR00987">
    <property type="entry name" value="TRNASYNTHGLU"/>
</dbReference>
<dbReference type="InterPro" id="IPR020751">
    <property type="entry name" value="aa-tRNA-synth_I_codon-bd_sub2"/>
</dbReference>
<comment type="subunit">
    <text evidence="3 10">Monomer.</text>
</comment>
<comment type="catalytic activity">
    <reaction evidence="10">
        <text>tRNA(Glu) + L-glutamate + ATP = L-glutamyl-tRNA(Glu) + AMP + diphosphate</text>
        <dbReference type="Rhea" id="RHEA:23540"/>
        <dbReference type="Rhea" id="RHEA-COMP:9663"/>
        <dbReference type="Rhea" id="RHEA-COMP:9680"/>
        <dbReference type="ChEBI" id="CHEBI:29985"/>
        <dbReference type="ChEBI" id="CHEBI:30616"/>
        <dbReference type="ChEBI" id="CHEBI:33019"/>
        <dbReference type="ChEBI" id="CHEBI:78442"/>
        <dbReference type="ChEBI" id="CHEBI:78520"/>
        <dbReference type="ChEBI" id="CHEBI:456215"/>
        <dbReference type="EC" id="6.1.1.17"/>
    </reaction>
</comment>
<gene>
    <name evidence="10" type="primary">gltX</name>
    <name evidence="13" type="ORF">FBR43_04650</name>
</gene>
<dbReference type="FunFam" id="3.40.50.620:FF:000007">
    <property type="entry name" value="Glutamate--tRNA ligase"/>
    <property type="match status" value="1"/>
</dbReference>
<dbReference type="HAMAP" id="MF_00022">
    <property type="entry name" value="Glu_tRNA_synth_type1"/>
    <property type="match status" value="1"/>
</dbReference>
<dbReference type="PANTHER" id="PTHR43311:SF2">
    <property type="entry name" value="GLUTAMATE--TRNA LIGASE, MITOCHONDRIAL-RELATED"/>
    <property type="match status" value="1"/>
</dbReference>
<dbReference type="EC" id="6.1.1.17" evidence="10"/>
<dbReference type="SUPFAM" id="SSF48163">
    <property type="entry name" value="An anticodon-binding domain of class I aminoacyl-tRNA synthetases"/>
    <property type="match status" value="1"/>
</dbReference>
<dbReference type="GO" id="GO:0004818">
    <property type="term" value="F:glutamate-tRNA ligase activity"/>
    <property type="evidence" value="ECO:0007669"/>
    <property type="project" value="UniProtKB-UniRule"/>
</dbReference>
<dbReference type="Proteomes" id="UP000309138">
    <property type="component" value="Unassembled WGS sequence"/>
</dbReference>
<dbReference type="AlphaFoldDB" id="A0A4U1L0N2"/>
<proteinExistence type="inferred from homology"/>
<accession>A0A4U1L0N2</accession>
<keyword evidence="5 10" id="KW-0436">Ligase</keyword>
<dbReference type="InterPro" id="IPR004527">
    <property type="entry name" value="Glu-tRNA-ligase_bac/mito"/>
</dbReference>
<dbReference type="Pfam" id="PF19269">
    <property type="entry name" value="Anticodon_2"/>
    <property type="match status" value="1"/>
</dbReference>
<dbReference type="EMBL" id="SWKR01000002">
    <property type="protein sequence ID" value="TKD50124.1"/>
    <property type="molecule type" value="Genomic_DNA"/>
</dbReference>
<dbReference type="GO" id="GO:0005829">
    <property type="term" value="C:cytosol"/>
    <property type="evidence" value="ECO:0007669"/>
    <property type="project" value="TreeGrafter"/>
</dbReference>
<dbReference type="InterPro" id="IPR008925">
    <property type="entry name" value="aa_tRNA-synth_I_cd-bd_sf"/>
</dbReference>
<evidence type="ECO:0000256" key="1">
    <source>
        <dbReference type="ARBA" id="ARBA00004496"/>
    </source>
</evidence>
<evidence type="ECO:0000256" key="4">
    <source>
        <dbReference type="ARBA" id="ARBA00022490"/>
    </source>
</evidence>